<dbReference type="AlphaFoldDB" id="A0AAD7J6W7"/>
<sequence>MAEHAEEYWRRRIEESLLMQERVRRVDCAIAWYTEALQNPALPPETRGAFDHMIVRLHAARDGYIRFAFPLCYDNACIRNKFNTSKTNSPIVPSRPISPVPEEGTVGDEASLEFKRGRCYFVPGETNLMGRFAEIIKLGTQGPISQQARDWLKTQAVGTVSKAESEPGALVTPEQTQAQVDYLTKLRGEVLAKQAARKANRAADNFTMGRIGN</sequence>
<organism evidence="1 2">
    <name type="scientific">Mycena maculata</name>
    <dbReference type="NCBI Taxonomy" id="230809"/>
    <lineage>
        <taxon>Eukaryota</taxon>
        <taxon>Fungi</taxon>
        <taxon>Dikarya</taxon>
        <taxon>Basidiomycota</taxon>
        <taxon>Agaricomycotina</taxon>
        <taxon>Agaricomycetes</taxon>
        <taxon>Agaricomycetidae</taxon>
        <taxon>Agaricales</taxon>
        <taxon>Marasmiineae</taxon>
        <taxon>Mycenaceae</taxon>
        <taxon>Mycena</taxon>
    </lineage>
</organism>
<reference evidence="1" key="1">
    <citation type="submission" date="2023-03" db="EMBL/GenBank/DDBJ databases">
        <title>Massive genome expansion in bonnet fungi (Mycena s.s.) driven by repeated elements and novel gene families across ecological guilds.</title>
        <authorList>
            <consortium name="Lawrence Berkeley National Laboratory"/>
            <person name="Harder C.B."/>
            <person name="Miyauchi S."/>
            <person name="Viragh M."/>
            <person name="Kuo A."/>
            <person name="Thoen E."/>
            <person name="Andreopoulos B."/>
            <person name="Lu D."/>
            <person name="Skrede I."/>
            <person name="Drula E."/>
            <person name="Henrissat B."/>
            <person name="Morin E."/>
            <person name="Kohler A."/>
            <person name="Barry K."/>
            <person name="LaButti K."/>
            <person name="Morin E."/>
            <person name="Salamov A."/>
            <person name="Lipzen A."/>
            <person name="Mereny Z."/>
            <person name="Hegedus B."/>
            <person name="Baldrian P."/>
            <person name="Stursova M."/>
            <person name="Weitz H."/>
            <person name="Taylor A."/>
            <person name="Grigoriev I.V."/>
            <person name="Nagy L.G."/>
            <person name="Martin F."/>
            <person name="Kauserud H."/>
        </authorList>
    </citation>
    <scope>NUCLEOTIDE SEQUENCE</scope>
    <source>
        <strain evidence="1">CBHHK188m</strain>
    </source>
</reference>
<evidence type="ECO:0000313" key="1">
    <source>
        <dbReference type="EMBL" id="KAJ7758449.1"/>
    </source>
</evidence>
<accession>A0AAD7J6W7</accession>
<proteinExistence type="predicted"/>
<protein>
    <submittedName>
        <fullName evidence="1">Uncharacterized protein</fullName>
    </submittedName>
</protein>
<gene>
    <name evidence="1" type="ORF">DFH07DRAFT_958296</name>
</gene>
<evidence type="ECO:0000313" key="2">
    <source>
        <dbReference type="Proteomes" id="UP001215280"/>
    </source>
</evidence>
<dbReference type="Proteomes" id="UP001215280">
    <property type="component" value="Unassembled WGS sequence"/>
</dbReference>
<comment type="caution">
    <text evidence="1">The sequence shown here is derived from an EMBL/GenBank/DDBJ whole genome shotgun (WGS) entry which is preliminary data.</text>
</comment>
<name>A0AAD7J6W7_9AGAR</name>
<keyword evidence="2" id="KW-1185">Reference proteome</keyword>
<dbReference type="EMBL" id="JARJLG010000055">
    <property type="protein sequence ID" value="KAJ7758449.1"/>
    <property type="molecule type" value="Genomic_DNA"/>
</dbReference>